<dbReference type="Gene3D" id="3.40.710.10">
    <property type="entry name" value="DD-peptidase/beta-lactamase superfamily"/>
    <property type="match status" value="1"/>
</dbReference>
<comment type="caution">
    <text evidence="2">The sequence shown here is derived from an EMBL/GenBank/DDBJ whole genome shotgun (WGS) entry which is preliminary data.</text>
</comment>
<dbReference type="SUPFAM" id="SSF56601">
    <property type="entry name" value="beta-lactamase/transpeptidase-like"/>
    <property type="match status" value="1"/>
</dbReference>
<dbReference type="EMBL" id="JAPDNT010000001">
    <property type="protein sequence ID" value="MCW3473500.1"/>
    <property type="molecule type" value="Genomic_DNA"/>
</dbReference>
<gene>
    <name evidence="2" type="ORF">OL599_02825</name>
</gene>
<feature type="domain" description="Beta-lactamase-related" evidence="1">
    <location>
        <begin position="26"/>
        <end position="352"/>
    </location>
</feature>
<dbReference type="RefSeq" id="WP_264712076.1">
    <property type="nucleotide sequence ID" value="NZ_JAPDNT010000001.1"/>
</dbReference>
<reference evidence="2" key="1">
    <citation type="submission" date="2022-09" db="EMBL/GenBank/DDBJ databases">
        <title>Rhodovastum sp. nov. RN2-1 isolated from soil in Seongnam, South Korea.</title>
        <authorList>
            <person name="Le N.T."/>
        </authorList>
    </citation>
    <scope>NUCLEOTIDE SEQUENCE</scope>
    <source>
        <strain evidence="2">RN2-1</strain>
    </source>
</reference>
<dbReference type="AlphaFoldDB" id="A0AA41YND3"/>
<organism evidence="2 3">
    <name type="scientific">Limobrevibacterium gyesilva</name>
    <dbReference type="NCBI Taxonomy" id="2991712"/>
    <lineage>
        <taxon>Bacteria</taxon>
        <taxon>Pseudomonadati</taxon>
        <taxon>Pseudomonadota</taxon>
        <taxon>Alphaproteobacteria</taxon>
        <taxon>Acetobacterales</taxon>
        <taxon>Acetobacteraceae</taxon>
        <taxon>Limobrevibacterium</taxon>
    </lineage>
</organism>
<dbReference type="Pfam" id="PF00144">
    <property type="entry name" value="Beta-lactamase"/>
    <property type="match status" value="1"/>
</dbReference>
<dbReference type="PANTHER" id="PTHR43283:SF3">
    <property type="entry name" value="BETA-LACTAMASE FAMILY PROTEIN (AFU_ORTHOLOGUE AFUA_5G07500)"/>
    <property type="match status" value="1"/>
</dbReference>
<protein>
    <submittedName>
        <fullName evidence="2">Beta-lactamase family protein</fullName>
    </submittedName>
</protein>
<evidence type="ECO:0000313" key="3">
    <source>
        <dbReference type="Proteomes" id="UP001165679"/>
    </source>
</evidence>
<evidence type="ECO:0000259" key="1">
    <source>
        <dbReference type="Pfam" id="PF00144"/>
    </source>
</evidence>
<dbReference type="PANTHER" id="PTHR43283">
    <property type="entry name" value="BETA-LACTAMASE-RELATED"/>
    <property type="match status" value="1"/>
</dbReference>
<reference evidence="2" key="2">
    <citation type="submission" date="2022-10" db="EMBL/GenBank/DDBJ databases">
        <authorList>
            <person name="Trinh H.N."/>
        </authorList>
    </citation>
    <scope>NUCLEOTIDE SEQUENCE</scope>
    <source>
        <strain evidence="2">RN2-1</strain>
    </source>
</reference>
<evidence type="ECO:0000313" key="2">
    <source>
        <dbReference type="EMBL" id="MCW3473500.1"/>
    </source>
</evidence>
<sequence>MTGFPLPQSDLSAAGLRAEQIDRLVALIERHIAEGRYPGAQIAIARHGSLALFRTFGNATLDRPADDRTLWLLYSNTKVVTAAALWVLAERGLFRFTDRVSDHVPAFARNGKRDVTVLQLLTHRGGFPNAVVPQKAWEDHALLKETVCDFSLEWTPGSKLAYHGLSAHWTAAVLIEALTGQDFREVIRETVIAPLGLQNELMVGLPKAAMARTADMHEPAEDGVRPIAENNTPAWKKAGLPGAGGYATARAMAALYQMMVNGGALGGTRLLAPRTLSYAIRNWTGDMVDEYMGMPMHRGIGPHLRGTTEGIRGLGGFASPRTFGHGGVGSSYCWGDPDSGVSFAYLTNCRIPDPWHSLRLDLVSNFVHSAII</sequence>
<dbReference type="InterPro" id="IPR050789">
    <property type="entry name" value="Diverse_Enzym_Activities"/>
</dbReference>
<dbReference type="InterPro" id="IPR012338">
    <property type="entry name" value="Beta-lactam/transpept-like"/>
</dbReference>
<keyword evidence="3" id="KW-1185">Reference proteome</keyword>
<name>A0AA41YND3_9PROT</name>
<dbReference type="Proteomes" id="UP001165679">
    <property type="component" value="Unassembled WGS sequence"/>
</dbReference>
<proteinExistence type="predicted"/>
<accession>A0AA41YND3</accession>
<dbReference type="InterPro" id="IPR001466">
    <property type="entry name" value="Beta-lactam-related"/>
</dbReference>